<organism evidence="1">
    <name type="scientific">Siphoviridae sp. ctKy93</name>
    <dbReference type="NCBI Taxonomy" id="2827569"/>
    <lineage>
        <taxon>Viruses</taxon>
        <taxon>Duplodnaviria</taxon>
        <taxon>Heunggongvirae</taxon>
        <taxon>Uroviricota</taxon>
        <taxon>Caudoviricetes</taxon>
    </lineage>
</organism>
<accession>A0A8S5RRR0</accession>
<protein>
    <submittedName>
        <fullName evidence="1">Gal4-like transcription factor</fullName>
    </submittedName>
</protein>
<evidence type="ECO:0000313" key="1">
    <source>
        <dbReference type="EMBL" id="DAE92051.1"/>
    </source>
</evidence>
<name>A0A8S5RRR0_9CAUD</name>
<dbReference type="EMBL" id="BK057793">
    <property type="protein sequence ID" value="DAE92051.1"/>
    <property type="molecule type" value="Genomic_DNA"/>
</dbReference>
<proteinExistence type="predicted"/>
<reference evidence="1" key="1">
    <citation type="journal article" date="2021" name="Proc. Natl. Acad. Sci. U.S.A.">
        <title>A Catalog of Tens of Thousands of Viruses from Human Metagenomes Reveals Hidden Associations with Chronic Diseases.</title>
        <authorList>
            <person name="Tisza M.J."/>
            <person name="Buck C.B."/>
        </authorList>
    </citation>
    <scope>NUCLEOTIDE SEQUENCE</scope>
    <source>
        <strain evidence="1">CtKy93</strain>
    </source>
</reference>
<sequence length="104" mass="12555">MKYCYQDSKTNFFSLDLTFNKEVIPEWAKYVVVDDIFEFDYHYMYWIDEEDNLQTQECKILPPQKSRVQILQEENTLLKAQIKAMSERSDFIEDCIAEMANKVY</sequence>